<organism evidence="1 2">
    <name type="scientific">Hymenobacter chitinivorans DSM 11115</name>
    <dbReference type="NCBI Taxonomy" id="1121954"/>
    <lineage>
        <taxon>Bacteria</taxon>
        <taxon>Pseudomonadati</taxon>
        <taxon>Bacteroidota</taxon>
        <taxon>Cytophagia</taxon>
        <taxon>Cytophagales</taxon>
        <taxon>Hymenobacteraceae</taxon>
        <taxon>Hymenobacter</taxon>
    </lineage>
</organism>
<reference evidence="1 2" key="1">
    <citation type="submission" date="2017-11" db="EMBL/GenBank/DDBJ databases">
        <title>Genomic Encyclopedia of Archaeal and Bacterial Type Strains, Phase II (KMG-II): From Individual Species to Whole Genera.</title>
        <authorList>
            <person name="Goeker M."/>
        </authorList>
    </citation>
    <scope>NUCLEOTIDE SEQUENCE [LARGE SCALE GENOMIC DNA]</scope>
    <source>
        <strain evidence="1 2">DSM 11115</strain>
    </source>
</reference>
<dbReference type="Proteomes" id="UP000228535">
    <property type="component" value="Unassembled WGS sequence"/>
</dbReference>
<dbReference type="Gene3D" id="3.40.50.450">
    <property type="match status" value="1"/>
</dbReference>
<evidence type="ECO:0000313" key="2">
    <source>
        <dbReference type="Proteomes" id="UP000228535"/>
    </source>
</evidence>
<sequence>MVIGPEELRKLGNAALLGLSKTAFFCSRHYPSSVEHPTYLWALEQRAAGCCIISGFHSMLEQSVFRYLLQGPEQPIIYALGRGIQPNLRLEYEPEVTAGRLLFITLFEAEVQTVTQDTADIRNLLVADLADQIFIPYMAPHGNLTRLLQNVAAQGKPILTLDIPENRPLLEQGATLFYPSGILGRQSQRL</sequence>
<dbReference type="EMBL" id="PGFA01000003">
    <property type="protein sequence ID" value="PJJ53217.1"/>
    <property type="molecule type" value="Genomic_DNA"/>
</dbReference>
<protein>
    <submittedName>
        <fullName evidence="1">Uncharacterized protein</fullName>
    </submittedName>
</protein>
<accession>A0A2M9B5L4</accession>
<dbReference type="AlphaFoldDB" id="A0A2M9B5L4"/>
<comment type="caution">
    <text evidence="1">The sequence shown here is derived from an EMBL/GenBank/DDBJ whole genome shotgun (WGS) entry which is preliminary data.</text>
</comment>
<gene>
    <name evidence="1" type="ORF">CLV45_3877</name>
</gene>
<name>A0A2M9B5L4_9BACT</name>
<evidence type="ECO:0000313" key="1">
    <source>
        <dbReference type="EMBL" id="PJJ53217.1"/>
    </source>
</evidence>
<keyword evidence="2" id="KW-1185">Reference proteome</keyword>
<proteinExistence type="predicted"/>